<sequence>MKKLLLMFLTAVFAVTAMAQTSMETALDLTEGENSYEVGEANTPAYWKYTAEKDILLLISGNSSTTITVTDEAPDGTQTTMYGAQMAYPQKAYIAYEGHTLYISVQSYSGTSVGFTASFDADASFGGSSQDAPMTIVTDGSRMVYGDVYSNSSSYSYATYTADSDGVLVLTATGYVSYTVEGGASGSFEYTNGAYEASLTVRSGQTYNITFSGYGAFVLTAEMTHPTEGSFEMPFEMQEGDNTVPASHGEYWYTYTNTKTGYGVISSDNTLNGGNIKVYNSASNVQNGQVYAQVEGGYNLRFEMPSVGTTYYICITKVESSTDDETFTFTAEDYQPGDQESNPIVIEQLPATGISTEAVGGTRYYAVDIPEGESKFLNVTATSTIANDATTVAVYPNGNQYSAITGNSSVRVLVNGGQRYMIRWVSQESEPITFDVTLEDIAQGEVITNPLQAVSGTNTIEGSGTRYYTYTATLSGILTVTGTPAMTVTFPRGTGQYDGNYQSSQVGTAFSIDVTEGTTYLIRIDGAADGDTFELSEREYQQGESSDNPIIVEGNSYTIGDNSSNLWLKYTVKTDGILEIDASTITYNYGSDMIYYGMATTGTPIMTSMIRYTSGSSVFYTEIPVTAGEEYFVNVKFSTSLEGTTIYFNEREPEAGETLSNPLILNNGEGVRVSYNASRTNPVWCKASIAEAGTITLTATECNYISGNWYSSIEDAQNDNNAGYISFMPEYDESYVIQSYKADIDIPAAGDYYFKITQATDNGLAYVILTLTGNTTSGIGSVEAENGQLITVSGNNVNVTADNATVNIYTVSGAAIVSEKVSGNASFSLDKGIYIVKINNTVKKVIVK</sequence>
<feature type="chain" id="PRO_5037393890" evidence="1">
    <location>
        <begin position="20"/>
        <end position="848"/>
    </location>
</feature>
<dbReference type="NCBIfam" id="TIGR04183">
    <property type="entry name" value="Por_Secre_tail"/>
    <property type="match status" value="1"/>
</dbReference>
<keyword evidence="3" id="KW-1185">Reference proteome</keyword>
<dbReference type="RefSeq" id="WP_205105109.1">
    <property type="nucleotide sequence ID" value="NZ_JACJJG010000051.1"/>
</dbReference>
<gene>
    <name evidence="2" type="ORF">H6A34_09290</name>
</gene>
<evidence type="ECO:0000256" key="1">
    <source>
        <dbReference type="SAM" id="SignalP"/>
    </source>
</evidence>
<comment type="caution">
    <text evidence="2">The sequence shown here is derived from an EMBL/GenBank/DDBJ whole genome shotgun (WGS) entry which is preliminary data.</text>
</comment>
<proteinExistence type="predicted"/>
<evidence type="ECO:0000313" key="3">
    <source>
        <dbReference type="Proteomes" id="UP000706891"/>
    </source>
</evidence>
<feature type="signal peptide" evidence="1">
    <location>
        <begin position="1"/>
        <end position="19"/>
    </location>
</feature>
<organism evidence="2 3">
    <name type="scientific">Marseilla massiliensis</name>
    <dbReference type="NCBI Taxonomy" id="1841864"/>
    <lineage>
        <taxon>Bacteria</taxon>
        <taxon>Pseudomonadati</taxon>
        <taxon>Bacteroidota</taxon>
        <taxon>Bacteroidia</taxon>
        <taxon>Bacteroidales</taxon>
        <taxon>Prevotellaceae</taxon>
        <taxon>Marseilla</taxon>
    </lineage>
</organism>
<keyword evidence="1" id="KW-0732">Signal</keyword>
<dbReference type="Proteomes" id="UP000706891">
    <property type="component" value="Unassembled WGS sequence"/>
</dbReference>
<evidence type="ECO:0000313" key="2">
    <source>
        <dbReference type="EMBL" id="MBM6674068.1"/>
    </source>
</evidence>
<dbReference type="EMBL" id="JACJJG010000051">
    <property type="protein sequence ID" value="MBM6674068.1"/>
    <property type="molecule type" value="Genomic_DNA"/>
</dbReference>
<reference evidence="2" key="2">
    <citation type="journal article" date="2021" name="Sci. Rep.">
        <title>The distribution of antibiotic resistance genes in chicken gut microbiota commensals.</title>
        <authorList>
            <person name="Juricova H."/>
            <person name="Matiasovicova J."/>
            <person name="Kubasova T."/>
            <person name="Cejkova D."/>
            <person name="Rychlik I."/>
        </authorList>
    </citation>
    <scope>NUCLEOTIDE SEQUENCE</scope>
    <source>
        <strain evidence="2">An824</strain>
    </source>
</reference>
<dbReference type="InterPro" id="IPR026444">
    <property type="entry name" value="Secre_tail"/>
</dbReference>
<reference evidence="2" key="1">
    <citation type="submission" date="2020-08" db="EMBL/GenBank/DDBJ databases">
        <authorList>
            <person name="Cejkova D."/>
            <person name="Kubasova T."/>
            <person name="Jahodarova E."/>
            <person name="Rychlik I."/>
        </authorList>
    </citation>
    <scope>NUCLEOTIDE SEQUENCE</scope>
    <source>
        <strain evidence="2">An824</strain>
    </source>
</reference>
<name>A0A939B855_9BACT</name>
<dbReference type="AlphaFoldDB" id="A0A939B855"/>
<accession>A0A939B855</accession>
<protein>
    <submittedName>
        <fullName evidence="2">T9SS type A sorting domain-containing protein</fullName>
    </submittedName>
</protein>